<name>I2B5S9_SHIBC</name>
<evidence type="ECO:0000259" key="7">
    <source>
        <dbReference type="Pfam" id="PF07005"/>
    </source>
</evidence>
<dbReference type="GO" id="GO:0016301">
    <property type="term" value="F:kinase activity"/>
    <property type="evidence" value="ECO:0007669"/>
    <property type="project" value="UniProtKB-KW"/>
</dbReference>
<evidence type="ECO:0000256" key="2">
    <source>
        <dbReference type="ARBA" id="ARBA00022679"/>
    </source>
</evidence>
<dbReference type="PATRIC" id="fig|630626.3.peg.746"/>
<feature type="domain" description="Four-carbon acid sugar kinase nucleotide binding" evidence="8">
    <location>
        <begin position="235"/>
        <end position="400"/>
    </location>
</feature>
<dbReference type="Gene3D" id="3.40.980.20">
    <property type="entry name" value="Four-carbon acid sugar kinase, nucleotide binding domain"/>
    <property type="match status" value="1"/>
</dbReference>
<organism evidence="9 10">
    <name type="scientific">Shimwellia blattae (strain ATCC 29907 / DSM 4481 / JCM 1650 / NBRC 105725 / CDC 9005-74)</name>
    <name type="common">Escherichia blattae</name>
    <dbReference type="NCBI Taxonomy" id="630626"/>
    <lineage>
        <taxon>Bacteria</taxon>
        <taxon>Pseudomonadati</taxon>
        <taxon>Pseudomonadota</taxon>
        <taxon>Gammaproteobacteria</taxon>
        <taxon>Enterobacterales</taxon>
        <taxon>Enterobacteriaceae</taxon>
        <taxon>Shimwellia</taxon>
    </lineage>
</organism>
<dbReference type="AlphaFoldDB" id="I2B5S9"/>
<sequence>MSKFIVIADDFTGANDTGMQFFNQGCSVSVSLDKTHTETQSDITVYNTDSRSMPPDMAKQVITSVTTHCAIDNATFIYKKIDATFRGNIGAEIDALLGSTPFHFAVLCSALPDKQRTVEKGKCLYRGQGVTRSEFATDPKTPVVSDSIAEIIACQSALPVQCVDAAGLAAAICQARAHPENKVIIVVDAATNDDLARIGNTLAATLDGGILIGSSGLAAHLPAGMYLKKPDYPSLVVAGSISPVTINQIARAAEEGVATVYFVDIREIMTNLDYMDQCVTDILGILNKGENCIIQSSKSAAERFNIDANCKLYEMSRSEFADYISGFLGNLASSIIHRCQLSGVLFTGGDIAISCAAALGSKSYTIKGEILPCIPVGYLDGVGRVFIATKAGSHGDDDAIVNVIEFFRKEYHR</sequence>
<accession>I2B5S9</accession>
<evidence type="ECO:0000313" key="9">
    <source>
        <dbReference type="EMBL" id="AFJ45883.1"/>
    </source>
</evidence>
<dbReference type="Pfam" id="PF07005">
    <property type="entry name" value="SBD_N"/>
    <property type="match status" value="1"/>
</dbReference>
<evidence type="ECO:0000256" key="4">
    <source>
        <dbReference type="ARBA" id="ARBA00022777"/>
    </source>
</evidence>
<evidence type="ECO:0000256" key="5">
    <source>
        <dbReference type="ARBA" id="ARBA00022840"/>
    </source>
</evidence>
<comment type="similarity">
    <text evidence="1">Belongs to the four-carbon acid sugar kinase family.</text>
</comment>
<keyword evidence="2" id="KW-0808">Transferase</keyword>
<keyword evidence="6" id="KW-0119">Carbohydrate metabolism</keyword>
<keyword evidence="10" id="KW-1185">Reference proteome</keyword>
<proteinExistence type="inferred from homology"/>
<keyword evidence="3" id="KW-0547">Nucleotide-binding</keyword>
<dbReference type="InterPro" id="IPR037051">
    <property type="entry name" value="4-carb_acid_sugar_kinase_N_sf"/>
</dbReference>
<dbReference type="Gene3D" id="3.40.50.10840">
    <property type="entry name" value="Putative sugar-binding, N-terminal domain"/>
    <property type="match status" value="1"/>
</dbReference>
<dbReference type="HOGENOM" id="CLU_029424_0_1_6"/>
<evidence type="ECO:0000256" key="1">
    <source>
        <dbReference type="ARBA" id="ARBA00005715"/>
    </source>
</evidence>
<evidence type="ECO:0000259" key="8">
    <source>
        <dbReference type="Pfam" id="PF17042"/>
    </source>
</evidence>
<evidence type="ECO:0000256" key="6">
    <source>
        <dbReference type="ARBA" id="ARBA00023277"/>
    </source>
</evidence>
<dbReference type="OrthoDB" id="191465at2"/>
<evidence type="ECO:0000313" key="10">
    <source>
        <dbReference type="Proteomes" id="UP000001955"/>
    </source>
</evidence>
<gene>
    <name evidence="9" type="ordered locus">EBL_c07600</name>
</gene>
<reference evidence="9 10" key="1">
    <citation type="journal article" date="2012" name="J. Bacteriol.">
        <title>Complete genome sequence of the B12-producing Shimwellia blattae strain DSM 4481, isolated from a cockroach.</title>
        <authorList>
            <person name="Brzuszkiewicz E."/>
            <person name="Waschkowitz T."/>
            <person name="Wiezer A."/>
            <person name="Daniel R."/>
        </authorList>
    </citation>
    <scope>NUCLEOTIDE SEQUENCE [LARGE SCALE GENOMIC DNA]</scope>
    <source>
        <strain evidence="10">ATCC 29907 / DSM 4481 / JCM 1650 / NBRC 105725 / CDC 9005-74</strain>
    </source>
</reference>
<dbReference type="SUPFAM" id="SSF142764">
    <property type="entry name" value="YgbK-like"/>
    <property type="match status" value="1"/>
</dbReference>
<dbReference type="GO" id="GO:0005524">
    <property type="term" value="F:ATP binding"/>
    <property type="evidence" value="ECO:0007669"/>
    <property type="project" value="UniProtKB-KW"/>
</dbReference>
<accession>K6VHK5</accession>
<dbReference type="Proteomes" id="UP000001955">
    <property type="component" value="Chromosome"/>
</dbReference>
<dbReference type="eggNOG" id="COG3395">
    <property type="taxonomic scope" value="Bacteria"/>
</dbReference>
<dbReference type="KEGG" id="ebt:EBL_c07600"/>
<keyword evidence="4" id="KW-0418">Kinase</keyword>
<dbReference type="InterPro" id="IPR010737">
    <property type="entry name" value="4-carb_acid_sugar_kinase_N"/>
</dbReference>
<dbReference type="STRING" id="630626.EBL_c07600"/>
<dbReference type="Pfam" id="PF17042">
    <property type="entry name" value="NBD_C"/>
    <property type="match status" value="1"/>
</dbReference>
<dbReference type="RefSeq" id="WP_002442244.1">
    <property type="nucleotide sequence ID" value="NC_017910.1"/>
</dbReference>
<feature type="domain" description="Four-carbon acid sugar kinase N-terminal" evidence="7">
    <location>
        <begin position="5"/>
        <end position="221"/>
    </location>
</feature>
<evidence type="ECO:0000256" key="3">
    <source>
        <dbReference type="ARBA" id="ARBA00022741"/>
    </source>
</evidence>
<dbReference type="EMBL" id="CP001560">
    <property type="protein sequence ID" value="AFJ45883.1"/>
    <property type="molecule type" value="Genomic_DNA"/>
</dbReference>
<protein>
    <submittedName>
        <fullName evidence="9">Putative inner membrane protein</fullName>
    </submittedName>
</protein>
<dbReference type="InterPro" id="IPR042213">
    <property type="entry name" value="NBD_C_sf"/>
</dbReference>
<dbReference type="InterPro" id="IPR031475">
    <property type="entry name" value="NBD_C"/>
</dbReference>
<keyword evidence="5" id="KW-0067">ATP-binding</keyword>